<evidence type="ECO:0000313" key="9">
    <source>
        <dbReference type="Proteomes" id="UP000374630"/>
    </source>
</evidence>
<accession>A0A5J5E5D0</accession>
<dbReference type="InterPro" id="IPR028082">
    <property type="entry name" value="Peripla_BP_I"/>
</dbReference>
<dbReference type="Gene3D" id="3.40.190.10">
    <property type="entry name" value="Periplasmic binding protein-like II"/>
    <property type="match status" value="1"/>
</dbReference>
<dbReference type="EMBL" id="RZNZ01000004">
    <property type="protein sequence ID" value="KAA8821421.1"/>
    <property type="molecule type" value="Genomic_DNA"/>
</dbReference>
<dbReference type="Gene3D" id="1.10.260.40">
    <property type="entry name" value="lambda repressor-like DNA-binding domains"/>
    <property type="match status" value="1"/>
</dbReference>
<dbReference type="SUPFAM" id="SSF53822">
    <property type="entry name" value="Periplasmic binding protein-like I"/>
    <property type="match status" value="1"/>
</dbReference>
<dbReference type="InterPro" id="IPR006059">
    <property type="entry name" value="SBP"/>
</dbReference>
<dbReference type="Proteomes" id="UP000345527">
    <property type="component" value="Unassembled WGS sequence"/>
</dbReference>
<comment type="caution">
    <text evidence="7">The sequence shown here is derived from an EMBL/GenBank/DDBJ whole genome shotgun (WGS) entry which is preliminary data.</text>
</comment>
<sequence>MSKDAKPTIYSIAKRLNLSPSAVSRALNHPGRMSEQTEELIRRTAHEMGYVKVRQLRRPASNLVAALTPNLSDRKSEALLRAAKRRLDARGFHTLIFEETDMVTGDGLSPRFLESGATGAILYHPLNLSGQEILKLAGQMPVIAVDRNVPRVVGAQIDPDQATEQALDALHAMGHAGLVYLQRETPTWVSEHVGQLLAKGCAARGMQFRVLRNCLSVPQAGSGTLERFLRNPASAVFASTGNIAAGFAVAAQRRGIRIPQDLSLVMLGDNPHESVISPVIAQITEPMDDLGKQAAETLIDMIEDPRHPRTIDLRQPSCFLPGASIAKPNTRRSAPASTIREDPLHMQTSERITLTVLSSSIRDLEPLIERYQQEHPNIEVQPQKGGMADFDGNTANQNGTLGQEGTLAEYRRRFRHNEDVPDLLVTEYRNLPQLESDGMLLNFSAPLIENTYKPRFRDDCWQAVHRQAGLYGVPSNYGTMAMFYRTDILDRFGGAPPRTWHDLIDLGARIHNEDPAITLTWLDTIYTSHYAALLRMGGEDLWQVDDDADRIDLRLNTACARRTAALLQDAIDSGVMHAGPFTGHERDEALRSGNFPIIVHANWQSDNIARVFHDCPGLWKVAMPPSFGEATQLHSAMIGGGAIAISSKIPSSKRAAALHFAFWAQSNPTAVDLMSPRTLSATQYFQRRAQIEQRIDPFFQQQILPIFLESASLAPPAHYLPFSTQTEMAFQRTMVPFLKPGGASQNHLADWQEQLAAYAISRGYTVATHDDE</sequence>
<evidence type="ECO:0000313" key="8">
    <source>
        <dbReference type="Proteomes" id="UP000345527"/>
    </source>
</evidence>
<dbReference type="Gene3D" id="3.40.50.2300">
    <property type="match status" value="2"/>
</dbReference>
<feature type="domain" description="HTH lacI-type" evidence="5">
    <location>
        <begin position="7"/>
        <end position="58"/>
    </location>
</feature>
<dbReference type="Pfam" id="PF00356">
    <property type="entry name" value="LacI"/>
    <property type="match status" value="1"/>
</dbReference>
<evidence type="ECO:0000256" key="1">
    <source>
        <dbReference type="ARBA" id="ARBA00022491"/>
    </source>
</evidence>
<evidence type="ECO:0000313" key="7">
    <source>
        <dbReference type="EMBL" id="KAA8824366.1"/>
    </source>
</evidence>
<evidence type="ECO:0000259" key="5">
    <source>
        <dbReference type="PROSITE" id="PS50932"/>
    </source>
</evidence>
<dbReference type="CDD" id="cd01392">
    <property type="entry name" value="HTH_LacI"/>
    <property type="match status" value="1"/>
</dbReference>
<evidence type="ECO:0000256" key="4">
    <source>
        <dbReference type="ARBA" id="ARBA00023163"/>
    </source>
</evidence>
<dbReference type="PANTHER" id="PTHR30146">
    <property type="entry name" value="LACI-RELATED TRANSCRIPTIONAL REPRESSOR"/>
    <property type="match status" value="1"/>
</dbReference>
<dbReference type="SMART" id="SM00354">
    <property type="entry name" value="HTH_LACI"/>
    <property type="match status" value="1"/>
</dbReference>
<dbReference type="GO" id="GO:0003700">
    <property type="term" value="F:DNA-binding transcription factor activity"/>
    <property type="evidence" value="ECO:0007669"/>
    <property type="project" value="TreeGrafter"/>
</dbReference>
<proteinExistence type="predicted"/>
<dbReference type="Pfam" id="PF13377">
    <property type="entry name" value="Peripla_BP_3"/>
    <property type="match status" value="1"/>
</dbReference>
<organism evidence="7 8">
    <name type="scientific">Bifidobacterium vespertilionis</name>
    <dbReference type="NCBI Taxonomy" id="2562524"/>
    <lineage>
        <taxon>Bacteria</taxon>
        <taxon>Bacillati</taxon>
        <taxon>Actinomycetota</taxon>
        <taxon>Actinomycetes</taxon>
        <taxon>Bifidobacteriales</taxon>
        <taxon>Bifidobacteriaceae</taxon>
        <taxon>Bifidobacterium</taxon>
    </lineage>
</organism>
<dbReference type="Pfam" id="PF01547">
    <property type="entry name" value="SBP_bac_1"/>
    <property type="match status" value="1"/>
</dbReference>
<dbReference type="CDD" id="cd06267">
    <property type="entry name" value="PBP1_LacI_sugar_binding-like"/>
    <property type="match status" value="1"/>
</dbReference>
<protein>
    <submittedName>
        <fullName evidence="7">Extracellular solute-binding protein</fullName>
    </submittedName>
</protein>
<name>A0A5J5E5D0_9BIFI</name>
<dbReference type="InterPro" id="IPR000843">
    <property type="entry name" value="HTH_LacI"/>
</dbReference>
<keyword evidence="3" id="KW-0238">DNA-binding</keyword>
<dbReference type="InterPro" id="IPR010982">
    <property type="entry name" value="Lambda_DNA-bd_dom_sf"/>
</dbReference>
<evidence type="ECO:0000256" key="2">
    <source>
        <dbReference type="ARBA" id="ARBA00023015"/>
    </source>
</evidence>
<reference evidence="8 9" key="1">
    <citation type="journal article" date="2019" name="Syst. Appl. Microbiol.">
        <title>Characterization of Bifidobacterium species in feaces of the Egyptian fruit bat: Description of B. vespertilionis sp. nov. and B. rousetti sp. nov.</title>
        <authorList>
            <person name="Modesto M."/>
            <person name="Satti M."/>
            <person name="Watanabe K."/>
            <person name="Puglisi E."/>
            <person name="Morelli L."/>
            <person name="Huang C.-H."/>
            <person name="Liou J.-S."/>
            <person name="Miyashita M."/>
            <person name="Tamura T."/>
            <person name="Saito S."/>
            <person name="Mori K."/>
            <person name="Huang L."/>
            <person name="Sciavilla P."/>
            <person name="Sandri C."/>
            <person name="Spiezio C."/>
            <person name="Vitali F."/>
            <person name="Cavalieri D."/>
            <person name="Perpetuini G."/>
            <person name="Tofalo R."/>
            <person name="Bonetti A."/>
            <person name="Arita M."/>
            <person name="Mattarelli P."/>
        </authorList>
    </citation>
    <scope>NUCLEOTIDE SEQUENCE [LARGE SCALE GENOMIC DNA]</scope>
    <source>
        <strain evidence="6 9">RST16</strain>
        <strain evidence="7 8">RST8</strain>
    </source>
</reference>
<keyword evidence="1" id="KW-0678">Repressor</keyword>
<dbReference type="RefSeq" id="WP_150353436.1">
    <property type="nucleotide sequence ID" value="NZ_RZNZ01000004.1"/>
</dbReference>
<dbReference type="InterPro" id="IPR046335">
    <property type="entry name" value="LacI/GalR-like_sensor"/>
</dbReference>
<dbReference type="AlphaFoldDB" id="A0A5J5E5D0"/>
<evidence type="ECO:0000256" key="3">
    <source>
        <dbReference type="ARBA" id="ARBA00023125"/>
    </source>
</evidence>
<dbReference type="OrthoDB" id="3258243at2"/>
<gene>
    <name evidence="7" type="ORF">EM848_02550</name>
    <name evidence="6" type="ORF">EMO90_04530</name>
</gene>
<keyword evidence="2" id="KW-0805">Transcription regulation</keyword>
<dbReference type="SUPFAM" id="SSF47413">
    <property type="entry name" value="lambda repressor-like DNA-binding domains"/>
    <property type="match status" value="1"/>
</dbReference>
<dbReference type="PANTHER" id="PTHR30146:SF148">
    <property type="entry name" value="HTH-TYPE TRANSCRIPTIONAL REPRESSOR PURR-RELATED"/>
    <property type="match status" value="1"/>
</dbReference>
<dbReference type="EMBL" id="RZOA01000003">
    <property type="protein sequence ID" value="KAA8824366.1"/>
    <property type="molecule type" value="Genomic_DNA"/>
</dbReference>
<dbReference type="PROSITE" id="PS50932">
    <property type="entry name" value="HTH_LACI_2"/>
    <property type="match status" value="1"/>
</dbReference>
<dbReference type="GO" id="GO:0000976">
    <property type="term" value="F:transcription cis-regulatory region binding"/>
    <property type="evidence" value="ECO:0007669"/>
    <property type="project" value="TreeGrafter"/>
</dbReference>
<keyword evidence="4" id="KW-0804">Transcription</keyword>
<dbReference type="Proteomes" id="UP000374630">
    <property type="component" value="Unassembled WGS sequence"/>
</dbReference>
<evidence type="ECO:0000313" key="6">
    <source>
        <dbReference type="EMBL" id="KAA8821421.1"/>
    </source>
</evidence>
<dbReference type="SUPFAM" id="SSF53850">
    <property type="entry name" value="Periplasmic binding protein-like II"/>
    <property type="match status" value="1"/>
</dbReference>
<keyword evidence="9" id="KW-1185">Reference proteome</keyword>